<gene>
    <name evidence="1" type="ORF">M422DRAFT_276439</name>
</gene>
<dbReference type="Proteomes" id="UP000054279">
    <property type="component" value="Unassembled WGS sequence"/>
</dbReference>
<accession>A0A0C9TMJ2</accession>
<proteinExistence type="predicted"/>
<dbReference type="HOGENOM" id="CLU_016972_2_1_1"/>
<sequence>QSFFDRWSFYGSWDNLTLGKAPQYRSLIKCLSRVGDVNWVDRNTAFSSNLVRIDSAQNAIIKVDNVSFVPWQEKRNTVRIESLDTYSLGRANWPEEGEIDIIEGVNRMQYNHMALHTEAGCIQVPGANQLGTSGENPDCSQGTGCVVQDTTVRASYGPIFNGAGGGVWATQFDVAGVFIWFWDRANVPETLKRDHKAHSLNISAWGPPVASYPSVACNMSHFFGDQTLGNWAGDIKAYPETCADQSPKIPNPGLFGGGQGSSACYPHTVVGPGSPFYDEAYFEISYIRAYATGIAVSTTSQTLIPVHTNRSITDTGASGDPGSRFTGWPYIILSTMLFGVYLVSGI</sequence>
<dbReference type="OrthoDB" id="192832at2759"/>
<keyword evidence="2" id="KW-1185">Reference proteome</keyword>
<evidence type="ECO:0000313" key="2">
    <source>
        <dbReference type="Proteomes" id="UP000054279"/>
    </source>
</evidence>
<dbReference type="InterPro" id="IPR013320">
    <property type="entry name" value="ConA-like_dom_sf"/>
</dbReference>
<dbReference type="Pfam" id="PF26113">
    <property type="entry name" value="GH16_XgeA"/>
    <property type="match status" value="2"/>
</dbReference>
<name>A0A0C9TMJ2_SPHS4</name>
<dbReference type="EMBL" id="KN837822">
    <property type="protein sequence ID" value="KIJ23059.1"/>
    <property type="molecule type" value="Genomic_DNA"/>
</dbReference>
<reference evidence="1 2" key="1">
    <citation type="submission" date="2014-06" db="EMBL/GenBank/DDBJ databases">
        <title>Evolutionary Origins and Diversification of the Mycorrhizal Mutualists.</title>
        <authorList>
            <consortium name="DOE Joint Genome Institute"/>
            <consortium name="Mycorrhizal Genomics Consortium"/>
            <person name="Kohler A."/>
            <person name="Kuo A."/>
            <person name="Nagy L.G."/>
            <person name="Floudas D."/>
            <person name="Copeland A."/>
            <person name="Barry K.W."/>
            <person name="Cichocki N."/>
            <person name="Veneault-Fourrey C."/>
            <person name="LaButti K."/>
            <person name="Lindquist E.A."/>
            <person name="Lipzen A."/>
            <person name="Lundell T."/>
            <person name="Morin E."/>
            <person name="Murat C."/>
            <person name="Riley R."/>
            <person name="Ohm R."/>
            <person name="Sun H."/>
            <person name="Tunlid A."/>
            <person name="Henrissat B."/>
            <person name="Grigoriev I.V."/>
            <person name="Hibbett D.S."/>
            <person name="Martin F."/>
        </authorList>
    </citation>
    <scope>NUCLEOTIDE SEQUENCE [LARGE SCALE GENOMIC DNA]</scope>
    <source>
        <strain evidence="1 2">SS14</strain>
    </source>
</reference>
<dbReference type="Gene3D" id="2.60.120.200">
    <property type="match status" value="2"/>
</dbReference>
<keyword evidence="1" id="KW-0378">Hydrolase</keyword>
<dbReference type="AlphaFoldDB" id="A0A0C9TMJ2"/>
<feature type="non-terminal residue" evidence="1">
    <location>
        <position position="346"/>
    </location>
</feature>
<protein>
    <submittedName>
        <fullName evidence="1">Glycoside hydrolase family 16 protein</fullName>
    </submittedName>
</protein>
<organism evidence="1 2">
    <name type="scientific">Sphaerobolus stellatus (strain SS14)</name>
    <dbReference type="NCBI Taxonomy" id="990650"/>
    <lineage>
        <taxon>Eukaryota</taxon>
        <taxon>Fungi</taxon>
        <taxon>Dikarya</taxon>
        <taxon>Basidiomycota</taxon>
        <taxon>Agaricomycotina</taxon>
        <taxon>Agaricomycetes</taxon>
        <taxon>Phallomycetidae</taxon>
        <taxon>Geastrales</taxon>
        <taxon>Sphaerobolaceae</taxon>
        <taxon>Sphaerobolus</taxon>
    </lineage>
</organism>
<evidence type="ECO:0000313" key="1">
    <source>
        <dbReference type="EMBL" id="KIJ23059.1"/>
    </source>
</evidence>
<dbReference type="GO" id="GO:0016787">
    <property type="term" value="F:hydrolase activity"/>
    <property type="evidence" value="ECO:0007669"/>
    <property type="project" value="UniProtKB-KW"/>
</dbReference>
<dbReference type="SUPFAM" id="SSF49899">
    <property type="entry name" value="Concanavalin A-like lectins/glucanases"/>
    <property type="match status" value="1"/>
</dbReference>